<accession>A0A8J2JN46</accession>
<keyword evidence="2" id="KW-1185">Reference proteome</keyword>
<dbReference type="AlphaFoldDB" id="A0A8J2JN46"/>
<organism evidence="1 2">
    <name type="scientific">Allacma fusca</name>
    <dbReference type="NCBI Taxonomy" id="39272"/>
    <lineage>
        <taxon>Eukaryota</taxon>
        <taxon>Metazoa</taxon>
        <taxon>Ecdysozoa</taxon>
        <taxon>Arthropoda</taxon>
        <taxon>Hexapoda</taxon>
        <taxon>Collembola</taxon>
        <taxon>Symphypleona</taxon>
        <taxon>Sminthuridae</taxon>
        <taxon>Allacma</taxon>
    </lineage>
</organism>
<feature type="non-terminal residue" evidence="1">
    <location>
        <position position="1"/>
    </location>
</feature>
<evidence type="ECO:0000313" key="2">
    <source>
        <dbReference type="Proteomes" id="UP000708208"/>
    </source>
</evidence>
<gene>
    <name evidence="1" type="ORF">AFUS01_LOCUS11931</name>
</gene>
<dbReference type="EMBL" id="CAJVCH010092645">
    <property type="protein sequence ID" value="CAG7722819.1"/>
    <property type="molecule type" value="Genomic_DNA"/>
</dbReference>
<name>A0A8J2JN46_9HEXA</name>
<proteinExistence type="predicted"/>
<sequence length="22" mass="2674">QYILVTSVYDFYLFLILSYIVT</sequence>
<reference evidence="1" key="1">
    <citation type="submission" date="2021-06" db="EMBL/GenBank/DDBJ databases">
        <authorList>
            <person name="Hodson N. C."/>
            <person name="Mongue J. A."/>
            <person name="Jaron S. K."/>
        </authorList>
    </citation>
    <scope>NUCLEOTIDE SEQUENCE</scope>
</reference>
<protein>
    <submittedName>
        <fullName evidence="1">Uncharacterized protein</fullName>
    </submittedName>
</protein>
<comment type="caution">
    <text evidence="1">The sequence shown here is derived from an EMBL/GenBank/DDBJ whole genome shotgun (WGS) entry which is preliminary data.</text>
</comment>
<dbReference type="Proteomes" id="UP000708208">
    <property type="component" value="Unassembled WGS sequence"/>
</dbReference>
<evidence type="ECO:0000313" key="1">
    <source>
        <dbReference type="EMBL" id="CAG7722819.1"/>
    </source>
</evidence>